<protein>
    <recommendedName>
        <fullName evidence="4">Prolactin receptor</fullName>
    </recommendedName>
</protein>
<evidence type="ECO:0000256" key="1">
    <source>
        <dbReference type="SAM" id="MobiDB-lite"/>
    </source>
</evidence>
<proteinExistence type="predicted"/>
<dbReference type="EMBL" id="JAHUTI010072828">
    <property type="protein sequence ID" value="MED6256061.1"/>
    <property type="molecule type" value="Genomic_DNA"/>
</dbReference>
<organism evidence="2 3">
    <name type="scientific">Ataeniobius toweri</name>
    <dbReference type="NCBI Taxonomy" id="208326"/>
    <lineage>
        <taxon>Eukaryota</taxon>
        <taxon>Metazoa</taxon>
        <taxon>Chordata</taxon>
        <taxon>Craniata</taxon>
        <taxon>Vertebrata</taxon>
        <taxon>Euteleostomi</taxon>
        <taxon>Actinopterygii</taxon>
        <taxon>Neopterygii</taxon>
        <taxon>Teleostei</taxon>
        <taxon>Neoteleostei</taxon>
        <taxon>Acanthomorphata</taxon>
        <taxon>Ovalentaria</taxon>
        <taxon>Atherinomorphae</taxon>
        <taxon>Cyprinodontiformes</taxon>
        <taxon>Goodeidae</taxon>
        <taxon>Ataeniobius</taxon>
    </lineage>
</organism>
<sequence length="144" mass="16118">MLMGKEEAPVDHRPCVGLHDPKPPHIKEGQEGVYTNLGREQLNGKEKIDAIRFPVTKDMDKDWKESRAPESDKNITKPFSCSEFAEQFFHPRSLQKHRTDSEMGSSSALDDAINETLLPASPCSQQFALGRRPAEANCVPENSL</sequence>
<keyword evidence="3" id="KW-1185">Reference proteome</keyword>
<name>A0ABU7BZY2_9TELE</name>
<reference evidence="2 3" key="1">
    <citation type="submission" date="2021-07" db="EMBL/GenBank/DDBJ databases">
        <authorList>
            <person name="Palmer J.M."/>
        </authorList>
    </citation>
    <scope>NUCLEOTIDE SEQUENCE [LARGE SCALE GENOMIC DNA]</scope>
    <source>
        <strain evidence="2 3">AT_MEX2019</strain>
        <tissue evidence="2">Muscle</tissue>
    </source>
</reference>
<accession>A0ABU7BZY2</accession>
<feature type="region of interest" description="Disordered" evidence="1">
    <location>
        <begin position="1"/>
        <end position="30"/>
    </location>
</feature>
<comment type="caution">
    <text evidence="2">The sequence shown here is derived from an EMBL/GenBank/DDBJ whole genome shotgun (WGS) entry which is preliminary data.</text>
</comment>
<gene>
    <name evidence="2" type="ORF">ATANTOWER_019086</name>
</gene>
<evidence type="ECO:0000313" key="2">
    <source>
        <dbReference type="EMBL" id="MED6256061.1"/>
    </source>
</evidence>
<dbReference type="Proteomes" id="UP001345963">
    <property type="component" value="Unassembled WGS sequence"/>
</dbReference>
<evidence type="ECO:0008006" key="4">
    <source>
        <dbReference type="Google" id="ProtNLM"/>
    </source>
</evidence>
<evidence type="ECO:0000313" key="3">
    <source>
        <dbReference type="Proteomes" id="UP001345963"/>
    </source>
</evidence>